<accession>A0ABU2SB29</accession>
<dbReference type="Proteomes" id="UP001183615">
    <property type="component" value="Unassembled WGS sequence"/>
</dbReference>
<dbReference type="InterPro" id="IPR011009">
    <property type="entry name" value="Kinase-like_dom_sf"/>
</dbReference>
<evidence type="ECO:0000256" key="4">
    <source>
        <dbReference type="ARBA" id="ARBA00022840"/>
    </source>
</evidence>
<evidence type="ECO:0000256" key="2">
    <source>
        <dbReference type="ARBA" id="ARBA00022741"/>
    </source>
</evidence>
<evidence type="ECO:0000259" key="7">
    <source>
        <dbReference type="PROSITE" id="PS50011"/>
    </source>
</evidence>
<evidence type="ECO:0000256" key="3">
    <source>
        <dbReference type="ARBA" id="ARBA00022777"/>
    </source>
</evidence>
<keyword evidence="1 8" id="KW-0808">Transferase</keyword>
<organism evidence="8 9">
    <name type="scientific">Streptomyces johnsoniae</name>
    <dbReference type="NCBI Taxonomy" id="3075532"/>
    <lineage>
        <taxon>Bacteria</taxon>
        <taxon>Bacillati</taxon>
        <taxon>Actinomycetota</taxon>
        <taxon>Actinomycetes</taxon>
        <taxon>Kitasatosporales</taxon>
        <taxon>Streptomycetaceae</taxon>
        <taxon>Streptomyces</taxon>
    </lineage>
</organism>
<dbReference type="CDD" id="cd14014">
    <property type="entry name" value="STKc_PknB_like"/>
    <property type="match status" value="1"/>
</dbReference>
<evidence type="ECO:0000256" key="1">
    <source>
        <dbReference type="ARBA" id="ARBA00022679"/>
    </source>
</evidence>
<dbReference type="SUPFAM" id="SSF56112">
    <property type="entry name" value="Protein kinase-like (PK-like)"/>
    <property type="match status" value="1"/>
</dbReference>
<reference evidence="9" key="1">
    <citation type="submission" date="2023-07" db="EMBL/GenBank/DDBJ databases">
        <title>30 novel species of actinomycetes from the DSMZ collection.</title>
        <authorList>
            <person name="Nouioui I."/>
        </authorList>
    </citation>
    <scope>NUCLEOTIDE SEQUENCE [LARGE SCALE GENOMIC DNA]</scope>
    <source>
        <strain evidence="9">DSM 41886</strain>
    </source>
</reference>
<proteinExistence type="predicted"/>
<keyword evidence="2 5" id="KW-0547">Nucleotide-binding</keyword>
<feature type="region of interest" description="Disordered" evidence="6">
    <location>
        <begin position="298"/>
        <end position="322"/>
    </location>
</feature>
<evidence type="ECO:0000256" key="6">
    <source>
        <dbReference type="SAM" id="MobiDB-lite"/>
    </source>
</evidence>
<evidence type="ECO:0000313" key="8">
    <source>
        <dbReference type="EMBL" id="MDT0444885.1"/>
    </source>
</evidence>
<name>A0ABU2SB29_9ACTN</name>
<dbReference type="InterPro" id="IPR000719">
    <property type="entry name" value="Prot_kinase_dom"/>
</dbReference>
<dbReference type="PANTHER" id="PTHR43289:SF34">
    <property type="entry name" value="SERINE_THREONINE-PROTEIN KINASE YBDM-RELATED"/>
    <property type="match status" value="1"/>
</dbReference>
<dbReference type="PROSITE" id="PS50011">
    <property type="entry name" value="PROTEIN_KINASE_DOM"/>
    <property type="match status" value="1"/>
</dbReference>
<dbReference type="Gene3D" id="3.30.200.20">
    <property type="entry name" value="Phosphorylase Kinase, domain 1"/>
    <property type="match status" value="1"/>
</dbReference>
<feature type="region of interest" description="Disordered" evidence="6">
    <location>
        <begin position="354"/>
        <end position="407"/>
    </location>
</feature>
<keyword evidence="3 8" id="KW-0418">Kinase</keyword>
<comment type="caution">
    <text evidence="8">The sequence shown here is derived from an EMBL/GenBank/DDBJ whole genome shotgun (WGS) entry which is preliminary data.</text>
</comment>
<dbReference type="InterPro" id="IPR017441">
    <property type="entry name" value="Protein_kinase_ATP_BS"/>
</dbReference>
<feature type="domain" description="Protein kinase" evidence="7">
    <location>
        <begin position="24"/>
        <end position="280"/>
    </location>
</feature>
<dbReference type="GO" id="GO:0004674">
    <property type="term" value="F:protein serine/threonine kinase activity"/>
    <property type="evidence" value="ECO:0007669"/>
    <property type="project" value="UniProtKB-EC"/>
</dbReference>
<dbReference type="EC" id="2.7.11.1" evidence="8"/>
<dbReference type="PANTHER" id="PTHR43289">
    <property type="entry name" value="MITOGEN-ACTIVATED PROTEIN KINASE KINASE KINASE 20-RELATED"/>
    <property type="match status" value="1"/>
</dbReference>
<dbReference type="PROSITE" id="PS00107">
    <property type="entry name" value="PROTEIN_KINASE_ATP"/>
    <property type="match status" value="1"/>
</dbReference>
<keyword evidence="4 5" id="KW-0067">ATP-binding</keyword>
<dbReference type="SMART" id="SM00220">
    <property type="entry name" value="S_TKc"/>
    <property type="match status" value="1"/>
</dbReference>
<evidence type="ECO:0000313" key="9">
    <source>
        <dbReference type="Proteomes" id="UP001183615"/>
    </source>
</evidence>
<dbReference type="Gene3D" id="1.10.510.10">
    <property type="entry name" value="Transferase(Phosphotransferase) domain 1"/>
    <property type="match status" value="1"/>
</dbReference>
<evidence type="ECO:0000256" key="5">
    <source>
        <dbReference type="PROSITE-ProRule" id="PRU10141"/>
    </source>
</evidence>
<dbReference type="InterPro" id="IPR008271">
    <property type="entry name" value="Ser/Thr_kinase_AS"/>
</dbReference>
<gene>
    <name evidence="8" type="ORF">RM779_20105</name>
</gene>
<dbReference type="PROSITE" id="PS00108">
    <property type="entry name" value="PROTEIN_KINASE_ST"/>
    <property type="match status" value="1"/>
</dbReference>
<dbReference type="EMBL" id="JAVREV010000011">
    <property type="protein sequence ID" value="MDT0444885.1"/>
    <property type="molecule type" value="Genomic_DNA"/>
</dbReference>
<keyword evidence="9" id="KW-1185">Reference proteome</keyword>
<dbReference type="RefSeq" id="WP_311619124.1">
    <property type="nucleotide sequence ID" value="NZ_JAVREV010000011.1"/>
</dbReference>
<sequence>MNGTSPTGIFEPLGPDDPRTVGGYRLAARLGAGGMGRVYLSHTPGGRALAVKVIREEFGADPEFRRRFRREVQAAQRVQGLYTAPVLDSDTEGTRPWLATAYIPGPSLAEAVGRHGPLPVPTVLPLLAGIAEALQVIHDAGLVHRDLKPSNVLLAADGPRVIDFGIAHAIDATSLTSSGLVVGTPSFMAPEQAAGGRTRPATDVFALGQLAAYALTGAPAFGEGTSHAVLYRIVHEHPDLSGLPEPLRNLIAHCLTKDPDARPTVTAVMAACRAAPHGAPPAPGRWLPAPVAAELTAHATPPAPVPPAATRGTDGPGGRGGPRRGVLVAAAAAAAGALLAAGVTAAVLWDSGADGGDLTEDAGGEAPERSPDGGPAQPEGQPEPAEYTGIDLPGNHHLFFGDDPPAPTLSDADTAAEIDFRYFTNSDPAQLRTGQGNSLVLLGEDQEGSFATCAAETRFTRQIDAGTVASGTQVCVRTGAGHLALVTVTGRSAADEPSDYLTVDATVWRDALG</sequence>
<feature type="compositionally biased region" description="Low complexity" evidence="6">
    <location>
        <begin position="373"/>
        <end position="386"/>
    </location>
</feature>
<protein>
    <submittedName>
        <fullName evidence="8">Serine/threonine-protein kinase</fullName>
        <ecNumber evidence="8">2.7.11.1</ecNumber>
    </submittedName>
</protein>
<dbReference type="Pfam" id="PF00069">
    <property type="entry name" value="Pkinase"/>
    <property type="match status" value="1"/>
</dbReference>
<feature type="binding site" evidence="5">
    <location>
        <position position="52"/>
    </location>
    <ligand>
        <name>ATP</name>
        <dbReference type="ChEBI" id="CHEBI:30616"/>
    </ligand>
</feature>